<dbReference type="Proteomes" id="UP001203297">
    <property type="component" value="Unassembled WGS sequence"/>
</dbReference>
<dbReference type="AlphaFoldDB" id="A0AAD4QN53"/>
<evidence type="ECO:0000256" key="1">
    <source>
        <dbReference type="SAM" id="MobiDB-lite"/>
    </source>
</evidence>
<protein>
    <submittedName>
        <fullName evidence="2">Uncharacterized protein</fullName>
    </submittedName>
</protein>
<organism evidence="2 3">
    <name type="scientific">Multifurca ochricompacta</name>
    <dbReference type="NCBI Taxonomy" id="376703"/>
    <lineage>
        <taxon>Eukaryota</taxon>
        <taxon>Fungi</taxon>
        <taxon>Dikarya</taxon>
        <taxon>Basidiomycota</taxon>
        <taxon>Agaricomycotina</taxon>
        <taxon>Agaricomycetes</taxon>
        <taxon>Russulales</taxon>
        <taxon>Russulaceae</taxon>
        <taxon>Multifurca</taxon>
    </lineage>
</organism>
<comment type="caution">
    <text evidence="2">The sequence shown here is derived from an EMBL/GenBank/DDBJ whole genome shotgun (WGS) entry which is preliminary data.</text>
</comment>
<gene>
    <name evidence="2" type="ORF">B0F90DRAFT_1063226</name>
</gene>
<feature type="compositionally biased region" description="Pro residues" evidence="1">
    <location>
        <begin position="117"/>
        <end position="126"/>
    </location>
</feature>
<feature type="compositionally biased region" description="Polar residues" evidence="1">
    <location>
        <begin position="1"/>
        <end position="15"/>
    </location>
</feature>
<evidence type="ECO:0000313" key="2">
    <source>
        <dbReference type="EMBL" id="KAI0305473.1"/>
    </source>
</evidence>
<name>A0AAD4QN53_9AGAM</name>
<proteinExistence type="predicted"/>
<evidence type="ECO:0000313" key="3">
    <source>
        <dbReference type="Proteomes" id="UP001203297"/>
    </source>
</evidence>
<dbReference type="EMBL" id="WTXG01000005">
    <property type="protein sequence ID" value="KAI0305473.1"/>
    <property type="molecule type" value="Genomic_DNA"/>
</dbReference>
<accession>A0AAD4QN53</accession>
<sequence>MSKLQVQQNTSSVASRTAFDLLTVDSGEEEEEEEQEEHEGQEVFRDTPSKPSKTALKKAAKAARQEKKQQSRTPLLSGGDTPEQVSPAPTVSPTHITKSEATSPTSPDQRPVEHPLPLEPSKPLPPRTTVNSASEGVPPPARNGHSIKLDGDEPRPTTSGESFDSPPIAQRERPATAEQPLSPSPPRAYWLNKRLDFPNPP</sequence>
<feature type="compositionally biased region" description="Basic and acidic residues" evidence="1">
    <location>
        <begin position="38"/>
        <end position="48"/>
    </location>
</feature>
<keyword evidence="3" id="KW-1185">Reference proteome</keyword>
<feature type="compositionally biased region" description="Polar residues" evidence="1">
    <location>
        <begin position="83"/>
        <end position="108"/>
    </location>
</feature>
<reference evidence="2" key="1">
    <citation type="journal article" date="2022" name="New Phytol.">
        <title>Evolutionary transition to the ectomycorrhizal habit in the genomes of a hyperdiverse lineage of mushroom-forming fungi.</title>
        <authorList>
            <person name="Looney B."/>
            <person name="Miyauchi S."/>
            <person name="Morin E."/>
            <person name="Drula E."/>
            <person name="Courty P.E."/>
            <person name="Kohler A."/>
            <person name="Kuo A."/>
            <person name="LaButti K."/>
            <person name="Pangilinan J."/>
            <person name="Lipzen A."/>
            <person name="Riley R."/>
            <person name="Andreopoulos W."/>
            <person name="He G."/>
            <person name="Johnson J."/>
            <person name="Nolan M."/>
            <person name="Tritt A."/>
            <person name="Barry K.W."/>
            <person name="Grigoriev I.V."/>
            <person name="Nagy L.G."/>
            <person name="Hibbett D."/>
            <person name="Henrissat B."/>
            <person name="Matheny P.B."/>
            <person name="Labbe J."/>
            <person name="Martin F.M."/>
        </authorList>
    </citation>
    <scope>NUCLEOTIDE SEQUENCE</scope>
    <source>
        <strain evidence="2">BPL690</strain>
    </source>
</reference>
<feature type="region of interest" description="Disordered" evidence="1">
    <location>
        <begin position="1"/>
        <end position="201"/>
    </location>
</feature>
<feature type="compositionally biased region" description="Acidic residues" evidence="1">
    <location>
        <begin position="26"/>
        <end position="37"/>
    </location>
</feature>